<evidence type="ECO:0000313" key="2">
    <source>
        <dbReference type="EMBL" id="KAF0726328.1"/>
    </source>
</evidence>
<dbReference type="EMBL" id="VJMJ01000219">
    <property type="protein sequence ID" value="KAF0726328.1"/>
    <property type="molecule type" value="Genomic_DNA"/>
</dbReference>
<reference evidence="2 3" key="1">
    <citation type="submission" date="2019-07" db="EMBL/GenBank/DDBJ databases">
        <title>Genomics analysis of Aphanomyces spp. identifies a new class of oomycete effector associated with host adaptation.</title>
        <authorList>
            <person name="Gaulin E."/>
        </authorList>
    </citation>
    <scope>NUCLEOTIDE SEQUENCE [LARGE SCALE GENOMIC DNA]</scope>
    <source>
        <strain evidence="2 3">ATCC 201684</strain>
    </source>
</reference>
<protein>
    <submittedName>
        <fullName evidence="2">Uncharacterized protein</fullName>
    </submittedName>
</protein>
<evidence type="ECO:0000256" key="1">
    <source>
        <dbReference type="SAM" id="MobiDB-lite"/>
    </source>
</evidence>
<keyword evidence="3" id="KW-1185">Reference proteome</keyword>
<feature type="region of interest" description="Disordered" evidence="1">
    <location>
        <begin position="237"/>
        <end position="270"/>
    </location>
</feature>
<feature type="region of interest" description="Disordered" evidence="1">
    <location>
        <begin position="44"/>
        <end position="65"/>
    </location>
</feature>
<name>A0A6G0WGQ4_9STRA</name>
<dbReference type="AlphaFoldDB" id="A0A6G0WGQ4"/>
<dbReference type="PANTHER" id="PTHR14549">
    <property type="entry name" value="TRANSMEMBRANE PROTEIN 223"/>
    <property type="match status" value="1"/>
</dbReference>
<dbReference type="Pfam" id="PF06979">
    <property type="entry name" value="TMEM70"/>
    <property type="match status" value="1"/>
</dbReference>
<dbReference type="VEuPathDB" id="FungiDB:AeMF1_004638"/>
<dbReference type="Proteomes" id="UP000481153">
    <property type="component" value="Unassembled WGS sequence"/>
</dbReference>
<comment type="caution">
    <text evidence="2">The sequence shown here is derived from an EMBL/GenBank/DDBJ whole genome shotgun (WGS) entry which is preliminary data.</text>
</comment>
<evidence type="ECO:0000313" key="3">
    <source>
        <dbReference type="Proteomes" id="UP000481153"/>
    </source>
</evidence>
<dbReference type="InterPro" id="IPR026100">
    <property type="entry name" value="Tmem223"/>
</dbReference>
<accession>A0A6G0WGQ4</accession>
<sequence>MLSPCMLPMRLLQRPAAFTMLRAAPQGVPGLHISLQPIGVRTFSKKVPTTPSNRPKLIGNNDHITPRNPDEVPSDVLYEYKRNSYFTMLSAGSLLQIAFWSWLKGTEVSLPVVVPPPSAASAALDPSFLSIVTNEAWSSVGLGSSVIMALVVVFFSQRSIARISVISGGGKLRLTTHKFLGGLSAPLDHPVAQLRAAAVTDKYISVKVGDEPGYYLIDVNGEFFNRARLDQLLKINQNRPSSPSSTPSSPPKEPFRAPIRSDLPRTNLKK</sequence>
<organism evidence="2 3">
    <name type="scientific">Aphanomyces euteiches</name>
    <dbReference type="NCBI Taxonomy" id="100861"/>
    <lineage>
        <taxon>Eukaryota</taxon>
        <taxon>Sar</taxon>
        <taxon>Stramenopiles</taxon>
        <taxon>Oomycota</taxon>
        <taxon>Saprolegniomycetes</taxon>
        <taxon>Saprolegniales</taxon>
        <taxon>Verrucalvaceae</taxon>
        <taxon>Aphanomyces</taxon>
    </lineage>
</organism>
<dbReference type="InterPro" id="IPR045325">
    <property type="entry name" value="TMEM70/TMEM186/TMEM223"/>
</dbReference>
<proteinExistence type="predicted"/>
<dbReference type="PANTHER" id="PTHR14549:SF2">
    <property type="entry name" value="TRANSMEMBRANE PROTEIN 223"/>
    <property type="match status" value="1"/>
</dbReference>
<gene>
    <name evidence="2" type="ORF">Ae201684_015443</name>
</gene>